<dbReference type="OrthoDB" id="1679631at2"/>
<accession>W6S4B9</accession>
<proteinExistence type="predicted"/>
<organism evidence="1 2">
    <name type="scientific">Clostridium bornimense</name>
    <dbReference type="NCBI Taxonomy" id="1216932"/>
    <lineage>
        <taxon>Bacteria</taxon>
        <taxon>Bacillati</taxon>
        <taxon>Bacillota</taxon>
        <taxon>Clostridia</taxon>
        <taxon>Eubacteriales</taxon>
        <taxon>Clostridiaceae</taxon>
        <taxon>Clostridium</taxon>
    </lineage>
</organism>
<evidence type="ECO:0000313" key="1">
    <source>
        <dbReference type="EMBL" id="CDM69187.1"/>
    </source>
</evidence>
<name>W6S4B9_9CLOT</name>
<dbReference type="PATRIC" id="fig|1216932.3.peg.2030"/>
<dbReference type="InterPro" id="IPR025914">
    <property type="entry name" value="SpoVAE"/>
</dbReference>
<dbReference type="Proteomes" id="UP000019426">
    <property type="component" value="Chromosome M2/40_rep1"/>
</dbReference>
<dbReference type="eggNOG" id="ENOG502ZRG2">
    <property type="taxonomic scope" value="Bacteria"/>
</dbReference>
<protein>
    <submittedName>
        <fullName evidence="1">Stage V sporulation protein AE</fullName>
    </submittedName>
</protein>
<gene>
    <name evidence="1" type="ORF">CM240_2029</name>
</gene>
<dbReference type="AlphaFoldDB" id="W6S4B9"/>
<dbReference type="Pfam" id="PF14097">
    <property type="entry name" value="SpoVAE"/>
    <property type="match status" value="1"/>
</dbReference>
<keyword evidence="2" id="KW-1185">Reference proteome</keyword>
<evidence type="ECO:0000313" key="2">
    <source>
        <dbReference type="Proteomes" id="UP000019426"/>
    </source>
</evidence>
<dbReference type="HOGENOM" id="CLU_1413368_0_0_9"/>
<dbReference type="KEGG" id="clt:CM240_2029"/>
<dbReference type="RefSeq" id="WP_044038926.1">
    <property type="nucleotide sequence ID" value="NZ_HG917868.1"/>
</dbReference>
<reference evidence="1 2" key="1">
    <citation type="submission" date="2013-11" db="EMBL/GenBank/DDBJ databases">
        <title>Complete genome sequence of Clostridum sp. M2/40.</title>
        <authorList>
            <person name="Wibberg D."/>
            <person name="Puehler A."/>
            <person name="Schlueter A."/>
        </authorList>
    </citation>
    <scope>NUCLEOTIDE SEQUENCE [LARGE SCALE GENOMIC DNA]</scope>
    <source>
        <strain evidence="2">M2/40</strain>
    </source>
</reference>
<dbReference type="STRING" id="1216932.CM240_2029"/>
<dbReference type="EMBL" id="HG917868">
    <property type="protein sequence ID" value="CDM69187.1"/>
    <property type="molecule type" value="Genomic_DNA"/>
</dbReference>
<sequence length="186" mass="20281">MKKVIIITDGDNVARRSVEYCAREIGGRCISLSAGNPSNIDSDTLISYIKEAPLEPVLVMVDDKGSRDYGRGEENLIHLLLSGDIEVLGIVAVASNTFSGSPIEVDISVTKNLKISDKAVDKYGNEQKDKNFYGDTINVIEQFKVRPIIVGIGDVGKMHGKDDISLGSPVLMKALKYILDRSKKVL</sequence>